<accession>A0AAX2MFH6</accession>
<dbReference type="EMBL" id="UIGR01000003">
    <property type="protein sequence ID" value="SUY93461.1"/>
    <property type="molecule type" value="Genomic_DNA"/>
</dbReference>
<organism evidence="1 2">
    <name type="scientific">Chromobacterium violaceum</name>
    <dbReference type="NCBI Taxonomy" id="536"/>
    <lineage>
        <taxon>Bacteria</taxon>
        <taxon>Pseudomonadati</taxon>
        <taxon>Pseudomonadota</taxon>
        <taxon>Betaproteobacteria</taxon>
        <taxon>Neisseriales</taxon>
        <taxon>Chromobacteriaceae</taxon>
        <taxon>Chromobacterium</taxon>
    </lineage>
</organism>
<protein>
    <recommendedName>
        <fullName evidence="3">Transposase DDE domain-containing protein</fullName>
    </recommendedName>
</protein>
<gene>
    <name evidence="1" type="ORF">NCTC8684_04597</name>
</gene>
<dbReference type="AlphaFoldDB" id="A0AAX2MFH6"/>
<reference evidence="1 2" key="1">
    <citation type="submission" date="2018-06" db="EMBL/GenBank/DDBJ databases">
        <authorList>
            <consortium name="Pathogen Informatics"/>
            <person name="Doyle S."/>
        </authorList>
    </citation>
    <scope>NUCLEOTIDE SEQUENCE [LARGE SCALE GENOMIC DNA]</scope>
    <source>
        <strain evidence="1 2">NCTC8684</strain>
    </source>
</reference>
<evidence type="ECO:0000313" key="2">
    <source>
        <dbReference type="Proteomes" id="UP000254029"/>
    </source>
</evidence>
<dbReference type="Proteomes" id="UP000254029">
    <property type="component" value="Unassembled WGS sequence"/>
</dbReference>
<proteinExistence type="predicted"/>
<evidence type="ECO:0008006" key="3">
    <source>
        <dbReference type="Google" id="ProtNLM"/>
    </source>
</evidence>
<name>A0AAX2MFH6_CHRVL</name>
<evidence type="ECO:0000313" key="1">
    <source>
        <dbReference type="EMBL" id="SUY93461.1"/>
    </source>
</evidence>
<comment type="caution">
    <text evidence="1">The sequence shown here is derived from an EMBL/GenBank/DDBJ whole genome shotgun (WGS) entry which is preliminary data.</text>
</comment>
<sequence>MRCAEHLVGWHCERLAARYVAVCVICLDASLLHGSFSTAAWQDSGMTKPAPKRYCPINWKAYNQALIQRGSLSVWLDTSMSW</sequence>